<proteinExistence type="predicted"/>
<organism evidence="1 2">
    <name type="scientific">Rufibacter immobilis</name>
    <dbReference type="NCBI Taxonomy" id="1348778"/>
    <lineage>
        <taxon>Bacteria</taxon>
        <taxon>Pseudomonadati</taxon>
        <taxon>Bacteroidota</taxon>
        <taxon>Cytophagia</taxon>
        <taxon>Cytophagales</taxon>
        <taxon>Hymenobacteraceae</taxon>
        <taxon>Rufibacter</taxon>
    </lineage>
</organism>
<protein>
    <submittedName>
        <fullName evidence="1">Uncharacterized protein</fullName>
    </submittedName>
</protein>
<evidence type="ECO:0000313" key="1">
    <source>
        <dbReference type="EMBL" id="RNI27162.1"/>
    </source>
</evidence>
<name>A0A3M9MNP6_9BACT</name>
<keyword evidence="2" id="KW-1185">Reference proteome</keyword>
<sequence>MGREEDAKTTLRLGAVFLKTAPKRNSPACCTCWPFAWDVTLPVSATKEPAAPTSRTISVLSLERPELDGS</sequence>
<dbReference type="EMBL" id="RJJE01000017">
    <property type="protein sequence ID" value="RNI27162.1"/>
    <property type="molecule type" value="Genomic_DNA"/>
</dbReference>
<reference evidence="1 2" key="1">
    <citation type="submission" date="2018-11" db="EMBL/GenBank/DDBJ databases">
        <title>Rufibacter latericius sp. nov., isolated from water in Baiyang Lake.</title>
        <authorList>
            <person name="Yang Y."/>
        </authorList>
    </citation>
    <scope>NUCLEOTIDE SEQUENCE [LARGE SCALE GENOMIC DNA]</scope>
    <source>
        <strain evidence="1 2">MCC P1</strain>
    </source>
</reference>
<dbReference type="Proteomes" id="UP000271010">
    <property type="component" value="Unassembled WGS sequence"/>
</dbReference>
<gene>
    <name evidence="1" type="ORF">EFA69_13415</name>
</gene>
<comment type="caution">
    <text evidence="1">The sequence shown here is derived from an EMBL/GenBank/DDBJ whole genome shotgun (WGS) entry which is preliminary data.</text>
</comment>
<evidence type="ECO:0000313" key="2">
    <source>
        <dbReference type="Proteomes" id="UP000271010"/>
    </source>
</evidence>
<accession>A0A3M9MNP6</accession>
<dbReference type="AlphaFoldDB" id="A0A3M9MNP6"/>